<dbReference type="InterPro" id="IPR052731">
    <property type="entry name" value="B_subtilis_Trans_State_Reg"/>
</dbReference>
<dbReference type="NCBIfam" id="TIGR02851">
    <property type="entry name" value="spore_V_T"/>
    <property type="match status" value="1"/>
</dbReference>
<dbReference type="GO" id="GO:0003677">
    <property type="term" value="F:DNA binding"/>
    <property type="evidence" value="ECO:0007669"/>
    <property type="project" value="UniProtKB-UniRule"/>
</dbReference>
<keyword evidence="5" id="KW-0010">Activator</keyword>
<keyword evidence="10" id="KW-1185">Reference proteome</keyword>
<dbReference type="EMBL" id="JAJEPR010000025">
    <property type="protein sequence ID" value="MCC2190668.1"/>
    <property type="molecule type" value="Genomic_DNA"/>
</dbReference>
<dbReference type="Proteomes" id="UP001197875">
    <property type="component" value="Unassembled WGS sequence"/>
</dbReference>
<dbReference type="SMART" id="SM00966">
    <property type="entry name" value="SpoVT_AbrB"/>
    <property type="match status" value="1"/>
</dbReference>
<accession>A0AAE3DUG1</accession>
<evidence type="ECO:0000313" key="9">
    <source>
        <dbReference type="EMBL" id="MCC2190668.1"/>
    </source>
</evidence>
<comment type="caution">
    <text evidence="9">The sequence shown here is derived from an EMBL/GenBank/DDBJ whole genome shotgun (WGS) entry which is preliminary data.</text>
</comment>
<dbReference type="GO" id="GO:0030435">
    <property type="term" value="P:sporulation resulting in formation of a cellular spore"/>
    <property type="evidence" value="ECO:0007669"/>
    <property type="project" value="UniProtKB-KW"/>
</dbReference>
<evidence type="ECO:0000256" key="7">
    <source>
        <dbReference type="PROSITE-ProRule" id="PRU01076"/>
    </source>
</evidence>
<name>A0AAE3DUG1_9FIRM</name>
<keyword evidence="2" id="KW-0749">Sporulation</keyword>
<dbReference type="InterPro" id="IPR029016">
    <property type="entry name" value="GAF-like_dom_sf"/>
</dbReference>
<proteinExistence type="predicted"/>
<dbReference type="PANTHER" id="PTHR36432">
    <property type="match status" value="1"/>
</dbReference>
<dbReference type="RefSeq" id="WP_227615711.1">
    <property type="nucleotide sequence ID" value="NZ_JAJEPR010000025.1"/>
</dbReference>
<dbReference type="FunFam" id="2.10.260.10:FF:000001">
    <property type="entry name" value="Stage V sporulation protein T"/>
    <property type="match status" value="1"/>
</dbReference>
<dbReference type="Gene3D" id="2.10.260.10">
    <property type="match status" value="1"/>
</dbReference>
<dbReference type="NCBIfam" id="TIGR01439">
    <property type="entry name" value="lp_hng_hel_AbrB"/>
    <property type="match status" value="1"/>
</dbReference>
<dbReference type="GO" id="GO:0042802">
    <property type="term" value="F:identical protein binding"/>
    <property type="evidence" value="ECO:0007669"/>
    <property type="project" value="UniProtKB-ARBA"/>
</dbReference>
<evidence type="ECO:0000256" key="1">
    <source>
        <dbReference type="ARBA" id="ARBA00022491"/>
    </source>
</evidence>
<evidence type="ECO:0000256" key="6">
    <source>
        <dbReference type="ARBA" id="ARBA00023163"/>
    </source>
</evidence>
<evidence type="ECO:0000256" key="2">
    <source>
        <dbReference type="ARBA" id="ARBA00022969"/>
    </source>
</evidence>
<evidence type="ECO:0000259" key="8">
    <source>
        <dbReference type="PROSITE" id="PS51740"/>
    </source>
</evidence>
<dbReference type="InterPro" id="IPR037914">
    <property type="entry name" value="SpoVT-AbrB_sf"/>
</dbReference>
<sequence>MKATGIVRRIDDLGRVVIPKEIRRTLRIKEGDPLEIFTDREGEIILKKYSPIGELSAFAREYAEALAATSGHSVCITDRDQVVAAAGNNRKEYAGKAISRQLENLIQNREQLLVSQNRQNCIAVTVEENEGATSEAISPILSEGDAIGAVILLNKDTRSRMGEAEKTLTRCAAGFLGRQMEQ</sequence>
<protein>
    <submittedName>
        <fullName evidence="9">Stage V sporulation protein T</fullName>
    </submittedName>
</protein>
<dbReference type="InterPro" id="IPR014213">
    <property type="entry name" value="SpoVT"/>
</dbReference>
<keyword evidence="6" id="KW-0804">Transcription</keyword>
<dbReference type="PROSITE" id="PS51740">
    <property type="entry name" value="SPOVT_ABRB"/>
    <property type="match status" value="1"/>
</dbReference>
<evidence type="ECO:0000256" key="3">
    <source>
        <dbReference type="ARBA" id="ARBA00023015"/>
    </source>
</evidence>
<dbReference type="AlphaFoldDB" id="A0AAE3DUG1"/>
<dbReference type="PANTHER" id="PTHR36432:SF1">
    <property type="entry name" value="STAGE V SPORULATION PROTEIN T"/>
    <property type="match status" value="1"/>
</dbReference>
<dbReference type="Pfam" id="PF04014">
    <property type="entry name" value="MazE_antitoxin"/>
    <property type="match status" value="1"/>
</dbReference>
<evidence type="ECO:0000256" key="5">
    <source>
        <dbReference type="ARBA" id="ARBA00023159"/>
    </source>
</evidence>
<dbReference type="InterPro" id="IPR007159">
    <property type="entry name" value="SpoVT-AbrB_dom"/>
</dbReference>
<evidence type="ECO:0000313" key="10">
    <source>
        <dbReference type="Proteomes" id="UP001197875"/>
    </source>
</evidence>
<dbReference type="PIRSF" id="PIRSF026579">
    <property type="entry name" value="Spore_V_T"/>
    <property type="match status" value="1"/>
</dbReference>
<dbReference type="Pfam" id="PF15714">
    <property type="entry name" value="SpoVT_C"/>
    <property type="match status" value="1"/>
</dbReference>
<feature type="domain" description="SpoVT-AbrB" evidence="8">
    <location>
        <begin position="5"/>
        <end position="51"/>
    </location>
</feature>
<keyword evidence="3" id="KW-0805">Transcription regulation</keyword>
<gene>
    <name evidence="9" type="primary">spoVT</name>
    <name evidence="9" type="ORF">LKD71_12825</name>
</gene>
<reference evidence="9 10" key="1">
    <citation type="submission" date="2021-10" db="EMBL/GenBank/DDBJ databases">
        <title>Anaerobic single-cell dispensing facilitates the cultivation of human gut bacteria.</title>
        <authorList>
            <person name="Afrizal A."/>
        </authorList>
    </citation>
    <scope>NUCLEOTIDE SEQUENCE [LARGE SCALE GENOMIC DNA]</scope>
    <source>
        <strain evidence="9 10">CLA-AA-H277</strain>
    </source>
</reference>
<evidence type="ECO:0000256" key="4">
    <source>
        <dbReference type="ARBA" id="ARBA00023125"/>
    </source>
</evidence>
<dbReference type="Gene3D" id="3.30.450.40">
    <property type="match status" value="1"/>
</dbReference>
<keyword evidence="4 7" id="KW-0238">DNA-binding</keyword>
<dbReference type="SUPFAM" id="SSF89447">
    <property type="entry name" value="AbrB/MazE/MraZ-like"/>
    <property type="match status" value="1"/>
</dbReference>
<organism evidence="9 10">
    <name type="scientific">Fusicatenibacter faecihominis</name>
    <dbReference type="NCBI Taxonomy" id="2881276"/>
    <lineage>
        <taxon>Bacteria</taxon>
        <taxon>Bacillati</taxon>
        <taxon>Bacillota</taxon>
        <taxon>Clostridia</taxon>
        <taxon>Lachnospirales</taxon>
        <taxon>Lachnospiraceae</taxon>
        <taxon>Fusicatenibacter</taxon>
    </lineage>
</organism>
<keyword evidence="1" id="KW-0678">Repressor</keyword>